<gene>
    <name evidence="1" type="ORF">J4557_46310</name>
</gene>
<organism evidence="1 2">
    <name type="scientific">Actinomadura nitritigenes</name>
    <dbReference type="NCBI Taxonomy" id="134602"/>
    <lineage>
        <taxon>Bacteria</taxon>
        <taxon>Bacillati</taxon>
        <taxon>Actinomycetota</taxon>
        <taxon>Actinomycetes</taxon>
        <taxon>Streptosporangiales</taxon>
        <taxon>Thermomonosporaceae</taxon>
        <taxon>Actinomadura</taxon>
    </lineage>
</organism>
<name>A0ABS3RFD5_9ACTN</name>
<proteinExistence type="predicted"/>
<sequence length="167" mass="18111">MAELLEPLTAEPGRQFIRVQVGADPRQTPAELLLPILLDPDFDRGEYVTPETPTTVPQLTRALTELSVTAAQIVPFLVHTCTTDLAHGGTRGPWSIETAQTALQCVVDTLGTKTRWWTNVAYSAWCWGHGDFSADFMSNPVTGHDFDRAVVGIGNSATVTLLAFADS</sequence>
<evidence type="ECO:0000313" key="2">
    <source>
        <dbReference type="Proteomes" id="UP000666915"/>
    </source>
</evidence>
<dbReference type="Proteomes" id="UP000666915">
    <property type="component" value="Unassembled WGS sequence"/>
</dbReference>
<keyword evidence="2" id="KW-1185">Reference proteome</keyword>
<accession>A0ABS3RFD5</accession>
<evidence type="ECO:0000313" key="1">
    <source>
        <dbReference type="EMBL" id="MBO2444944.1"/>
    </source>
</evidence>
<protein>
    <submittedName>
        <fullName evidence="1">Uncharacterized protein</fullName>
    </submittedName>
</protein>
<dbReference type="EMBL" id="JAGEOK010000056">
    <property type="protein sequence ID" value="MBO2444944.1"/>
    <property type="molecule type" value="Genomic_DNA"/>
</dbReference>
<comment type="caution">
    <text evidence="1">The sequence shown here is derived from an EMBL/GenBank/DDBJ whole genome shotgun (WGS) entry which is preliminary data.</text>
</comment>
<dbReference type="RefSeq" id="WP_208273849.1">
    <property type="nucleotide sequence ID" value="NZ_BAAAGM010000094.1"/>
</dbReference>
<reference evidence="1 2" key="1">
    <citation type="submission" date="2021-03" db="EMBL/GenBank/DDBJ databases">
        <authorList>
            <person name="Kanchanasin P."/>
            <person name="Saeng-In P."/>
            <person name="Phongsopitanun W."/>
            <person name="Yuki M."/>
            <person name="Kudo T."/>
            <person name="Ohkuma M."/>
            <person name="Tanasupawat S."/>
        </authorList>
    </citation>
    <scope>NUCLEOTIDE SEQUENCE [LARGE SCALE GENOMIC DNA]</scope>
    <source>
        <strain evidence="1 2">L46</strain>
    </source>
</reference>